<name>A0A081BZ98_VECG1</name>
<evidence type="ECO:0000313" key="2">
    <source>
        <dbReference type="Proteomes" id="UP000030661"/>
    </source>
</evidence>
<dbReference type="AlphaFoldDB" id="A0A081BZ98"/>
<dbReference type="EMBL" id="DF820466">
    <property type="protein sequence ID" value="GAK57653.1"/>
    <property type="molecule type" value="Genomic_DNA"/>
</dbReference>
<sequence length="71" mass="7960">MQALEFTTTITDGMIKVPLIYALKPHAAVKVIVLFDEAAVPADAEHPHQDFQAVRIKTKGYVFNREEAHAR</sequence>
<gene>
    <name evidence="1" type="ORF">U27_04620</name>
</gene>
<reference evidence="1" key="1">
    <citation type="journal article" date="2015" name="PeerJ">
        <title>First genomic representation of candidate bacterial phylum KSB3 points to enhanced environmental sensing as a trigger of wastewater bulking.</title>
        <authorList>
            <person name="Sekiguchi Y."/>
            <person name="Ohashi A."/>
            <person name="Parks D.H."/>
            <person name="Yamauchi T."/>
            <person name="Tyson G.W."/>
            <person name="Hugenholtz P."/>
        </authorList>
    </citation>
    <scope>NUCLEOTIDE SEQUENCE [LARGE SCALE GENOMIC DNA]</scope>
</reference>
<keyword evidence="2" id="KW-1185">Reference proteome</keyword>
<evidence type="ECO:0000313" key="1">
    <source>
        <dbReference type="EMBL" id="GAK57653.1"/>
    </source>
</evidence>
<accession>A0A081BZ98</accession>
<protein>
    <submittedName>
        <fullName evidence="1">Uncharacterized protein</fullName>
    </submittedName>
</protein>
<dbReference type="STRING" id="1499967.U27_04620"/>
<dbReference type="Proteomes" id="UP000030661">
    <property type="component" value="Unassembled WGS sequence"/>
</dbReference>
<proteinExistence type="predicted"/>
<organism evidence="1">
    <name type="scientific">Vecturithrix granuli</name>
    <dbReference type="NCBI Taxonomy" id="1499967"/>
    <lineage>
        <taxon>Bacteria</taxon>
        <taxon>Candidatus Moduliflexota</taxon>
        <taxon>Candidatus Vecturitrichia</taxon>
        <taxon>Candidatus Vecturitrichales</taxon>
        <taxon>Candidatus Vecturitrichaceae</taxon>
        <taxon>Candidatus Vecturithrix</taxon>
    </lineage>
</organism>
<dbReference type="HOGENOM" id="CLU_201053_0_0_0"/>